<dbReference type="InterPro" id="IPR023393">
    <property type="entry name" value="START-like_dom_sf"/>
</dbReference>
<proteinExistence type="inferred from homology"/>
<comment type="similarity">
    <text evidence="1">Belongs to the AHA1 family.</text>
</comment>
<reference evidence="3 4" key="1">
    <citation type="submission" date="2018-02" db="EMBL/GenBank/DDBJ databases">
        <title>Comparative genomes isolates from brazilian mangrove.</title>
        <authorList>
            <person name="Araujo J.E."/>
            <person name="Taketani R.G."/>
            <person name="Silva M.C.P."/>
            <person name="Loureco M.V."/>
            <person name="Andreote F.D."/>
        </authorList>
    </citation>
    <scope>NUCLEOTIDE SEQUENCE [LARGE SCALE GENOMIC DNA]</scope>
    <source>
        <strain evidence="3 4">Hex-1 MGV</strain>
    </source>
</reference>
<evidence type="ECO:0000313" key="3">
    <source>
        <dbReference type="EMBL" id="PQO28662.1"/>
    </source>
</evidence>
<dbReference type="Pfam" id="PF08327">
    <property type="entry name" value="AHSA1"/>
    <property type="match status" value="1"/>
</dbReference>
<dbReference type="InterPro" id="IPR013538">
    <property type="entry name" value="ASHA1/2-like_C"/>
</dbReference>
<evidence type="ECO:0000259" key="2">
    <source>
        <dbReference type="Pfam" id="PF08327"/>
    </source>
</evidence>
<dbReference type="AlphaFoldDB" id="A0A2S8F944"/>
<comment type="caution">
    <text evidence="3">The sequence shown here is derived from an EMBL/GenBank/DDBJ whole genome shotgun (WGS) entry which is preliminary data.</text>
</comment>
<dbReference type="SUPFAM" id="SSF55961">
    <property type="entry name" value="Bet v1-like"/>
    <property type="match status" value="1"/>
</dbReference>
<sequence length="143" mass="15958">MLFRVPVDRLFEAIVNPEITTRFWFTHSSGPLVAGEMVTWEWRMFGVATRVEVLQIEPSQKVVMTWGESGKRSTVEWDFTKHGESASVLEVTTYGFSGTDEAIINEAIDVSGGFALVLANAKAWLEHGIELQLIADRFPAEPA</sequence>
<organism evidence="3 4">
    <name type="scientific">Blastopirellula marina</name>
    <dbReference type="NCBI Taxonomy" id="124"/>
    <lineage>
        <taxon>Bacteria</taxon>
        <taxon>Pseudomonadati</taxon>
        <taxon>Planctomycetota</taxon>
        <taxon>Planctomycetia</taxon>
        <taxon>Pirellulales</taxon>
        <taxon>Pirellulaceae</taxon>
        <taxon>Blastopirellula</taxon>
    </lineage>
</organism>
<dbReference type="EMBL" id="PUHY01000016">
    <property type="protein sequence ID" value="PQO28662.1"/>
    <property type="molecule type" value="Genomic_DNA"/>
</dbReference>
<dbReference type="Gene3D" id="3.30.530.20">
    <property type="match status" value="1"/>
</dbReference>
<dbReference type="OrthoDB" id="2364866at2"/>
<protein>
    <submittedName>
        <fullName evidence="3">Polyketide cyclase</fullName>
    </submittedName>
</protein>
<accession>A0A2S8F944</accession>
<feature type="domain" description="Activator of Hsp90 ATPase homologue 1/2-like C-terminal" evidence="2">
    <location>
        <begin position="5"/>
        <end position="120"/>
    </location>
</feature>
<dbReference type="Proteomes" id="UP000238322">
    <property type="component" value="Unassembled WGS sequence"/>
</dbReference>
<gene>
    <name evidence="3" type="ORF">C5Y83_28865</name>
</gene>
<name>A0A2S8F944_9BACT</name>
<evidence type="ECO:0000313" key="4">
    <source>
        <dbReference type="Proteomes" id="UP000238322"/>
    </source>
</evidence>
<evidence type="ECO:0000256" key="1">
    <source>
        <dbReference type="ARBA" id="ARBA00006817"/>
    </source>
</evidence>